<dbReference type="OrthoDB" id="273452at2759"/>
<dbReference type="PANTHER" id="PTHR12482:SF65">
    <property type="entry name" value="ESTERASE, PUTATIVE (AFU_ORTHOLOGUE AFUA_3G12320)-RELATED"/>
    <property type="match status" value="1"/>
</dbReference>
<dbReference type="Pfam" id="PF05057">
    <property type="entry name" value="DUF676"/>
    <property type="match status" value="1"/>
</dbReference>
<dbReference type="InterPro" id="IPR044294">
    <property type="entry name" value="Lipase-like"/>
</dbReference>
<evidence type="ECO:0000313" key="7">
    <source>
        <dbReference type="Proteomes" id="UP000326565"/>
    </source>
</evidence>
<proteinExistence type="inferred from homology"/>
<feature type="transmembrane region" description="Helical" evidence="4">
    <location>
        <begin position="286"/>
        <end position="312"/>
    </location>
</feature>
<dbReference type="Gene3D" id="3.40.50.1820">
    <property type="entry name" value="alpha/beta hydrolase"/>
    <property type="match status" value="1"/>
</dbReference>
<accession>A0A5N5XAK8</accession>
<evidence type="ECO:0000259" key="5">
    <source>
        <dbReference type="Pfam" id="PF05057"/>
    </source>
</evidence>
<sequence length="417" mass="47222">MHYSIEVQIMASSSILQTMEAHKHTKGGMPRNADHLCVLIHGFWGDPSHMGHLAASLRERYSDDRLYILVAKRNAGNLTYDGIEVGGERVAHEIEETVDALADKGCHIRKLSVVGYSFGGLVARYSMGLLYARGWFDRLEPVDFTTFVSPQPHVGVQIPSNGVWSYIWNNVGPHEGSISGQQLFMADSFRNTGRPMLSILADPDSIFVQALKKFHNRSLYASVVNDRTTIFYTAALSTVDPFRNLENTRINYAEGYKPVMINPDAYFLPSEETELLSLGPRVQRQIMTFFTVILFWNLIAIFVVVVLPLFLLHSFNQASLSRKRVRQHNEEKSGTLFGQYRLPRIMVKEVQSVIEVAYEDIRLARTPDIPLLPAERNQQGDELPLARKSAPPSEKPLQQAKYQQMMRSKTETIPPSR</sequence>
<dbReference type="InterPro" id="IPR007751">
    <property type="entry name" value="DUF676_lipase-like"/>
</dbReference>
<comment type="similarity">
    <text evidence="1">Belongs to the putative lipase ROG1 family.</text>
</comment>
<keyword evidence="4" id="KW-0472">Membrane</keyword>
<keyword evidence="2" id="KW-0443">Lipid metabolism</keyword>
<dbReference type="AlphaFoldDB" id="A0A5N5XAK8"/>
<keyword evidence="7" id="KW-1185">Reference proteome</keyword>
<evidence type="ECO:0000256" key="3">
    <source>
        <dbReference type="SAM" id="MobiDB-lite"/>
    </source>
</evidence>
<keyword evidence="4" id="KW-1133">Transmembrane helix</keyword>
<dbReference type="Proteomes" id="UP000326565">
    <property type="component" value="Unassembled WGS sequence"/>
</dbReference>
<feature type="domain" description="DUF676" evidence="5">
    <location>
        <begin position="32"/>
        <end position="233"/>
    </location>
</feature>
<evidence type="ECO:0000313" key="6">
    <source>
        <dbReference type="EMBL" id="KAB8077803.1"/>
    </source>
</evidence>
<evidence type="ECO:0000256" key="1">
    <source>
        <dbReference type="ARBA" id="ARBA00007920"/>
    </source>
</evidence>
<feature type="compositionally biased region" description="Polar residues" evidence="3">
    <location>
        <begin position="400"/>
        <end position="417"/>
    </location>
</feature>
<evidence type="ECO:0000256" key="2">
    <source>
        <dbReference type="ARBA" id="ARBA00022963"/>
    </source>
</evidence>
<dbReference type="InterPro" id="IPR029058">
    <property type="entry name" value="AB_hydrolase_fold"/>
</dbReference>
<dbReference type="GO" id="GO:0047372">
    <property type="term" value="F:monoacylglycerol lipase activity"/>
    <property type="evidence" value="ECO:0007669"/>
    <property type="project" value="TreeGrafter"/>
</dbReference>
<evidence type="ECO:0000256" key="4">
    <source>
        <dbReference type="SAM" id="Phobius"/>
    </source>
</evidence>
<reference evidence="6 7" key="1">
    <citation type="submission" date="2019-04" db="EMBL/GenBank/DDBJ databases">
        <title>Friends and foes A comparative genomics study of 23 Aspergillus species from section Flavi.</title>
        <authorList>
            <consortium name="DOE Joint Genome Institute"/>
            <person name="Kjaerbolling I."/>
            <person name="Vesth T."/>
            <person name="Frisvad J.C."/>
            <person name="Nybo J.L."/>
            <person name="Theobald S."/>
            <person name="Kildgaard S."/>
            <person name="Isbrandt T."/>
            <person name="Kuo A."/>
            <person name="Sato A."/>
            <person name="Lyhne E.K."/>
            <person name="Kogle M.E."/>
            <person name="Wiebenga A."/>
            <person name="Kun R.S."/>
            <person name="Lubbers R.J."/>
            <person name="Makela M.R."/>
            <person name="Barry K."/>
            <person name="Chovatia M."/>
            <person name="Clum A."/>
            <person name="Daum C."/>
            <person name="Haridas S."/>
            <person name="He G."/>
            <person name="LaButti K."/>
            <person name="Lipzen A."/>
            <person name="Mondo S."/>
            <person name="Riley R."/>
            <person name="Salamov A."/>
            <person name="Simmons B.A."/>
            <person name="Magnuson J.K."/>
            <person name="Henrissat B."/>
            <person name="Mortensen U.H."/>
            <person name="Larsen T.O."/>
            <person name="Devries R.P."/>
            <person name="Grigoriev I.V."/>
            <person name="Machida M."/>
            <person name="Baker S.E."/>
            <person name="Andersen M.R."/>
        </authorList>
    </citation>
    <scope>NUCLEOTIDE SEQUENCE [LARGE SCALE GENOMIC DNA]</scope>
    <source>
        <strain evidence="6 7">CBS 151.66</strain>
    </source>
</reference>
<dbReference type="GO" id="GO:0004622">
    <property type="term" value="F:phosphatidylcholine lysophospholipase activity"/>
    <property type="evidence" value="ECO:0007669"/>
    <property type="project" value="TreeGrafter"/>
</dbReference>
<keyword evidence="2" id="KW-0442">Lipid degradation</keyword>
<feature type="region of interest" description="Disordered" evidence="3">
    <location>
        <begin position="374"/>
        <end position="417"/>
    </location>
</feature>
<protein>
    <submittedName>
        <fullName evidence="6">Putative serine esterase-domain-containing protein</fullName>
    </submittedName>
</protein>
<dbReference type="EMBL" id="ML732164">
    <property type="protein sequence ID" value="KAB8077803.1"/>
    <property type="molecule type" value="Genomic_DNA"/>
</dbReference>
<dbReference type="PANTHER" id="PTHR12482">
    <property type="entry name" value="LIPASE ROG1-RELATED-RELATED"/>
    <property type="match status" value="1"/>
</dbReference>
<dbReference type="GO" id="GO:0016042">
    <property type="term" value="P:lipid catabolic process"/>
    <property type="evidence" value="ECO:0007669"/>
    <property type="project" value="UniProtKB-KW"/>
</dbReference>
<name>A0A5N5XAK8_9EURO</name>
<dbReference type="GO" id="GO:0005811">
    <property type="term" value="C:lipid droplet"/>
    <property type="evidence" value="ECO:0007669"/>
    <property type="project" value="TreeGrafter"/>
</dbReference>
<keyword evidence="4" id="KW-0812">Transmembrane</keyword>
<organism evidence="6 7">
    <name type="scientific">Aspergillus leporis</name>
    <dbReference type="NCBI Taxonomy" id="41062"/>
    <lineage>
        <taxon>Eukaryota</taxon>
        <taxon>Fungi</taxon>
        <taxon>Dikarya</taxon>
        <taxon>Ascomycota</taxon>
        <taxon>Pezizomycotina</taxon>
        <taxon>Eurotiomycetes</taxon>
        <taxon>Eurotiomycetidae</taxon>
        <taxon>Eurotiales</taxon>
        <taxon>Aspergillaceae</taxon>
        <taxon>Aspergillus</taxon>
        <taxon>Aspergillus subgen. Circumdati</taxon>
    </lineage>
</organism>
<gene>
    <name evidence="6" type="ORF">BDV29DRAFT_35709</name>
</gene>
<dbReference type="SUPFAM" id="SSF53474">
    <property type="entry name" value="alpha/beta-Hydrolases"/>
    <property type="match status" value="1"/>
</dbReference>